<dbReference type="Pfam" id="PF08583">
    <property type="entry name" value="Cmc1"/>
    <property type="match status" value="1"/>
</dbReference>
<dbReference type="InterPro" id="IPR030379">
    <property type="entry name" value="G_SEPTIN_dom"/>
</dbReference>
<dbReference type="PROSITE" id="PS51719">
    <property type="entry name" value="G_SEPTIN"/>
    <property type="match status" value="1"/>
</dbReference>
<comment type="caution">
    <text evidence="8">The sequence shown here is derived from an EMBL/GenBank/DDBJ whole genome shotgun (WGS) entry which is preliminary data.</text>
</comment>
<dbReference type="GO" id="GO:0005938">
    <property type="term" value="C:cell cortex"/>
    <property type="evidence" value="ECO:0007669"/>
    <property type="project" value="UniProtKB-ARBA"/>
</dbReference>
<dbReference type="EMBL" id="RSCD01000016">
    <property type="protein sequence ID" value="RSH88751.1"/>
    <property type="molecule type" value="Genomic_DNA"/>
</dbReference>
<organism evidence="8 9">
    <name type="scientific">Saitozyma podzolica</name>
    <dbReference type="NCBI Taxonomy" id="1890683"/>
    <lineage>
        <taxon>Eukaryota</taxon>
        <taxon>Fungi</taxon>
        <taxon>Dikarya</taxon>
        <taxon>Basidiomycota</taxon>
        <taxon>Agaricomycotina</taxon>
        <taxon>Tremellomycetes</taxon>
        <taxon>Tremellales</taxon>
        <taxon>Trimorphomycetaceae</taxon>
        <taxon>Saitozyma</taxon>
    </lineage>
</organism>
<comment type="similarity">
    <text evidence="5">Belongs to the TRAFAC class TrmE-Era-EngA-EngB-Septin-like GTPase superfamily. Septin GTPase family.</text>
</comment>
<keyword evidence="6" id="KW-0175">Coiled coil</keyword>
<feature type="domain" description="Septin-type G" evidence="7">
    <location>
        <begin position="14"/>
        <end position="289"/>
    </location>
</feature>
<evidence type="ECO:0000256" key="4">
    <source>
        <dbReference type="ARBA" id="ARBA00023157"/>
    </source>
</evidence>
<dbReference type="GO" id="GO:0032156">
    <property type="term" value="C:septin cytoskeleton"/>
    <property type="evidence" value="ECO:0007669"/>
    <property type="project" value="UniProtKB-ARBA"/>
</dbReference>
<feature type="coiled-coil region" evidence="6">
    <location>
        <begin position="303"/>
        <end position="355"/>
    </location>
</feature>
<dbReference type="Pfam" id="PF00735">
    <property type="entry name" value="Septin"/>
    <property type="match status" value="1"/>
</dbReference>
<evidence type="ECO:0000256" key="1">
    <source>
        <dbReference type="ARBA" id="ARBA00007347"/>
    </source>
</evidence>
<evidence type="ECO:0000259" key="7">
    <source>
        <dbReference type="PROSITE" id="PS51719"/>
    </source>
</evidence>
<keyword evidence="9" id="KW-1185">Reference proteome</keyword>
<name>A0A427YC61_9TREE</name>
<keyword evidence="2 5" id="KW-0547">Nucleotide-binding</keyword>
<gene>
    <name evidence="8" type="ORF">EHS25_002979</name>
</gene>
<evidence type="ECO:0000313" key="8">
    <source>
        <dbReference type="EMBL" id="RSH88751.1"/>
    </source>
</evidence>
<dbReference type="Proteomes" id="UP000279259">
    <property type="component" value="Unassembled WGS sequence"/>
</dbReference>
<protein>
    <recommendedName>
        <fullName evidence="7">Septin-type G domain-containing protein</fullName>
    </recommendedName>
</protein>
<dbReference type="STRING" id="1890683.A0A427YC61"/>
<evidence type="ECO:0000313" key="9">
    <source>
        <dbReference type="Proteomes" id="UP000279259"/>
    </source>
</evidence>
<dbReference type="CDD" id="cd01850">
    <property type="entry name" value="CDC_Septin"/>
    <property type="match status" value="1"/>
</dbReference>
<dbReference type="GO" id="GO:0005525">
    <property type="term" value="F:GTP binding"/>
    <property type="evidence" value="ECO:0007669"/>
    <property type="project" value="UniProtKB-KW"/>
</dbReference>
<accession>A0A427YC61</accession>
<comment type="similarity">
    <text evidence="1">Belongs to the CMC family.</text>
</comment>
<dbReference type="Gene3D" id="3.40.50.300">
    <property type="entry name" value="P-loop containing nucleotide triphosphate hydrolases"/>
    <property type="match status" value="1"/>
</dbReference>
<dbReference type="AlphaFoldDB" id="A0A427YC61"/>
<evidence type="ECO:0000256" key="3">
    <source>
        <dbReference type="ARBA" id="ARBA00023134"/>
    </source>
</evidence>
<evidence type="ECO:0000256" key="2">
    <source>
        <dbReference type="ARBA" id="ARBA00022741"/>
    </source>
</evidence>
<dbReference type="InterPro" id="IPR016491">
    <property type="entry name" value="Septin"/>
</dbReference>
<keyword evidence="4" id="KW-1015">Disulfide bond</keyword>
<evidence type="ECO:0000256" key="6">
    <source>
        <dbReference type="SAM" id="Coils"/>
    </source>
</evidence>
<dbReference type="PANTHER" id="PTHR18884">
    <property type="entry name" value="SEPTIN"/>
    <property type="match status" value="1"/>
</dbReference>
<dbReference type="SUPFAM" id="SSF52540">
    <property type="entry name" value="P-loop containing nucleoside triphosphate hydrolases"/>
    <property type="match status" value="1"/>
</dbReference>
<keyword evidence="3 5" id="KW-0342">GTP-binding</keyword>
<dbReference type="OrthoDB" id="416553at2759"/>
<proteinExistence type="inferred from homology"/>
<evidence type="ECO:0000256" key="5">
    <source>
        <dbReference type="RuleBase" id="RU004560"/>
    </source>
</evidence>
<dbReference type="InterPro" id="IPR027417">
    <property type="entry name" value="P-loop_NTPase"/>
</dbReference>
<dbReference type="PIRSF" id="PIRSF006698">
    <property type="entry name" value="Septin"/>
    <property type="match status" value="1"/>
</dbReference>
<dbReference type="InterPro" id="IPR013892">
    <property type="entry name" value="Cyt_c_biogenesis_Cmc1-like"/>
</dbReference>
<sequence>MASRASRGRKQAKKGVQLTLMVVGGSGTGRTTFVNTLVDQPLLTHRSSALLTDPTNPHSPLDPSAVRQVAEQAHVEQPIRIKPVTVELEEDGVRIALTIVDTPGFGDGVDNEYAFGEILAYLERQYDDILAEESRIKRNPRFRDNRVHALLYFIAPTGHALREIDIELMKRLSPRVNVIPIMEDIEYYGIPVYNFPYDDEEDDEETIADNSELRALLPFAIVGSEEEIMINGEPVRGRRYPWGVVEVDNPQHSDFTRLRSALLMSHLTDLKEITHDFLYENYRTEKLSRSVTGTDVDSSILPEDMANQSVRLKEEQLRREEEKLRDIELKVQREIQLKRQELLAKEDSLKVLEARLVCADLILALEQCHAQGMLYRWTGGCNAEKKALGACLRKERIDRTTRNREAAKERTAKKQAVWAELEKGE</sequence>
<reference evidence="8 9" key="1">
    <citation type="submission" date="2018-11" db="EMBL/GenBank/DDBJ databases">
        <title>Genome sequence of Saitozyma podzolica DSM 27192.</title>
        <authorList>
            <person name="Aliyu H."/>
            <person name="Gorte O."/>
            <person name="Ochsenreither K."/>
        </authorList>
    </citation>
    <scope>NUCLEOTIDE SEQUENCE [LARGE SCALE GENOMIC DNA]</scope>
    <source>
        <strain evidence="8 9">DSM 27192</strain>
    </source>
</reference>